<sequence>MSQFKVHTVKSLLWPITVQVPVDCEANDDGQFVGQSREHHFVGKFAMITDAEFQTLFIEGGDVAVLNKVLKAVGNDKDNLTANKNTFKEMLALPFYRKGIFEAYQDFLLGGQEKN</sequence>
<gene>
    <name evidence="1" type="ORF">tloyanaT_26280</name>
</gene>
<dbReference type="EMBL" id="BSSV01000006">
    <property type="protein sequence ID" value="GLX86375.1"/>
    <property type="molecule type" value="Genomic_DNA"/>
</dbReference>
<comment type="caution">
    <text evidence="1">The sequence shown here is derived from an EMBL/GenBank/DDBJ whole genome shotgun (WGS) entry which is preliminary data.</text>
</comment>
<protein>
    <submittedName>
        <fullName evidence="1">Uncharacterized protein</fullName>
    </submittedName>
</protein>
<organism evidence="1 2">
    <name type="scientific">Thalassotalea loyana</name>
    <dbReference type="NCBI Taxonomy" id="280483"/>
    <lineage>
        <taxon>Bacteria</taxon>
        <taxon>Pseudomonadati</taxon>
        <taxon>Pseudomonadota</taxon>
        <taxon>Gammaproteobacteria</taxon>
        <taxon>Alteromonadales</taxon>
        <taxon>Colwelliaceae</taxon>
        <taxon>Thalassotalea</taxon>
    </lineage>
</organism>
<reference evidence="1 2" key="1">
    <citation type="submission" date="2023-03" db="EMBL/GenBank/DDBJ databases">
        <title>Thalassotalea loyana LMG 22536T draft genome sequence.</title>
        <authorList>
            <person name="Sawabe T."/>
        </authorList>
    </citation>
    <scope>NUCLEOTIDE SEQUENCE [LARGE SCALE GENOMIC DNA]</scope>
    <source>
        <strain evidence="1 2">LMG 22536</strain>
    </source>
</reference>
<keyword evidence="2" id="KW-1185">Reference proteome</keyword>
<evidence type="ECO:0000313" key="2">
    <source>
        <dbReference type="Proteomes" id="UP001157134"/>
    </source>
</evidence>
<accession>A0ABQ6HFV7</accession>
<name>A0ABQ6HFV7_9GAMM</name>
<evidence type="ECO:0000313" key="1">
    <source>
        <dbReference type="EMBL" id="GLX86375.1"/>
    </source>
</evidence>
<proteinExistence type="predicted"/>
<dbReference type="RefSeq" id="WP_284299365.1">
    <property type="nucleotide sequence ID" value="NZ_BSSV01000006.1"/>
</dbReference>
<dbReference type="Proteomes" id="UP001157134">
    <property type="component" value="Unassembled WGS sequence"/>
</dbReference>